<evidence type="ECO:0000313" key="1">
    <source>
        <dbReference type="EMBL" id="KAI0063834.1"/>
    </source>
</evidence>
<name>A0ACB8T4S0_9AGAM</name>
<comment type="caution">
    <text evidence="1">The sequence shown here is derived from an EMBL/GenBank/DDBJ whole genome shotgun (WGS) entry which is preliminary data.</text>
</comment>
<gene>
    <name evidence="1" type="ORF">BV25DRAFT_1883095</name>
</gene>
<sequence>MAFEDPQLTLSSPPSPWSKPPPPRDDLRASTTHTSHSVFEEVFYMQYSLPTLFRRIRCRTSRDLTTATSSPAAPTLWEVAKTHGIRRKIDENNVLVSFIQIRSCVPWPVLRTCFVDAIDREGSEAQSLLSSDPESDSASSDGDDPATTASVSGNGEQVLLENGDVVVESHPQACGACPTLQEYIPEDLLPDVLLVNASKFSMYSIGCVEGWKEYLAKNTLRFTRVTLESPDSPIPTSRPPRIATLSLDEATALGSGHHSQVFLAPLILPEPMSATGPVSVTCKLAYDGDDGEYSAETHLANEAAVFSAFPRSLQEDWSGLHSAKPDQRPEFMPAVVPKFYGYYKPSVDPSADHISCRLAAWINSLSPILLMEHCGTNICQSKFYPLTDAHKKACLSLFVRLHAAGFIQDSPYPRNITVQPGPLSLPPAARRLQTPSFRIIDFGRGQHMDLETETWKVHGLDYWDGCVRRLNTLLKMPNVRNVMRAHSYVTGDKISMYIYEQGSGASRALHVCRSSISRSSCVVLSIIVTVKCSRKFLEYFCAKVCRTGHYVIR</sequence>
<dbReference type="EMBL" id="MU277201">
    <property type="protein sequence ID" value="KAI0063834.1"/>
    <property type="molecule type" value="Genomic_DNA"/>
</dbReference>
<accession>A0ACB8T4S0</accession>
<dbReference type="Proteomes" id="UP000814140">
    <property type="component" value="Unassembled WGS sequence"/>
</dbReference>
<evidence type="ECO:0000313" key="2">
    <source>
        <dbReference type="Proteomes" id="UP000814140"/>
    </source>
</evidence>
<reference evidence="1" key="2">
    <citation type="journal article" date="2022" name="New Phytol.">
        <title>Evolutionary transition to the ectomycorrhizal habit in the genomes of a hyperdiverse lineage of mushroom-forming fungi.</title>
        <authorList>
            <person name="Looney B."/>
            <person name="Miyauchi S."/>
            <person name="Morin E."/>
            <person name="Drula E."/>
            <person name="Courty P.E."/>
            <person name="Kohler A."/>
            <person name="Kuo A."/>
            <person name="LaButti K."/>
            <person name="Pangilinan J."/>
            <person name="Lipzen A."/>
            <person name="Riley R."/>
            <person name="Andreopoulos W."/>
            <person name="He G."/>
            <person name="Johnson J."/>
            <person name="Nolan M."/>
            <person name="Tritt A."/>
            <person name="Barry K.W."/>
            <person name="Grigoriev I.V."/>
            <person name="Nagy L.G."/>
            <person name="Hibbett D."/>
            <person name="Henrissat B."/>
            <person name="Matheny P.B."/>
            <person name="Labbe J."/>
            <person name="Martin F.M."/>
        </authorList>
    </citation>
    <scope>NUCLEOTIDE SEQUENCE</scope>
    <source>
        <strain evidence="1">HHB10654</strain>
    </source>
</reference>
<keyword evidence="2" id="KW-1185">Reference proteome</keyword>
<reference evidence="1" key="1">
    <citation type="submission" date="2021-03" db="EMBL/GenBank/DDBJ databases">
        <authorList>
            <consortium name="DOE Joint Genome Institute"/>
            <person name="Ahrendt S."/>
            <person name="Looney B.P."/>
            <person name="Miyauchi S."/>
            <person name="Morin E."/>
            <person name="Drula E."/>
            <person name="Courty P.E."/>
            <person name="Chicoki N."/>
            <person name="Fauchery L."/>
            <person name="Kohler A."/>
            <person name="Kuo A."/>
            <person name="Labutti K."/>
            <person name="Pangilinan J."/>
            <person name="Lipzen A."/>
            <person name="Riley R."/>
            <person name="Andreopoulos W."/>
            <person name="He G."/>
            <person name="Johnson J."/>
            <person name="Barry K.W."/>
            <person name="Grigoriev I.V."/>
            <person name="Nagy L."/>
            <person name="Hibbett D."/>
            <person name="Henrissat B."/>
            <person name="Matheny P.B."/>
            <person name="Labbe J."/>
            <person name="Martin F."/>
        </authorList>
    </citation>
    <scope>NUCLEOTIDE SEQUENCE</scope>
    <source>
        <strain evidence="1">HHB10654</strain>
    </source>
</reference>
<proteinExistence type="predicted"/>
<protein>
    <submittedName>
        <fullName evidence="1">Uncharacterized protein</fullName>
    </submittedName>
</protein>
<organism evidence="1 2">
    <name type="scientific">Artomyces pyxidatus</name>
    <dbReference type="NCBI Taxonomy" id="48021"/>
    <lineage>
        <taxon>Eukaryota</taxon>
        <taxon>Fungi</taxon>
        <taxon>Dikarya</taxon>
        <taxon>Basidiomycota</taxon>
        <taxon>Agaricomycotina</taxon>
        <taxon>Agaricomycetes</taxon>
        <taxon>Russulales</taxon>
        <taxon>Auriscalpiaceae</taxon>
        <taxon>Artomyces</taxon>
    </lineage>
</organism>